<reference evidence="1 2" key="1">
    <citation type="submission" date="2019-08" db="EMBL/GenBank/DDBJ databases">
        <authorList>
            <person name="Peeters C."/>
        </authorList>
    </citation>
    <scope>NUCLEOTIDE SEQUENCE [LARGE SCALE GENOMIC DNA]</scope>
    <source>
        <strain evidence="1 2">LMG 31114</strain>
    </source>
</reference>
<keyword evidence="2" id="KW-1185">Reference proteome</keyword>
<sequence length="496" mass="55485">MVSKAPSDRGWVDGRAVAATQRKLAGTINESPRVVQQQALRDAIRNSPQANRTGVLKGNASHAPVQRVRFANTNSFYGPQHPVLPLPYELRDALADTYTGRDERKEVMIALTHAGQQWLGTHAPIPGGIGALCWAEILDTDWRQLGKGMPAIEVADTSQEFFDHQVDLMNDLGIKYQQDLTNHPGRPLRVASFVMQTDDNSILETAHTDKPIEPLVAPSIEARFVAGDDPLRDRIKYNVDSTLHSAGQYQWILANWANISQTHDVYIDVDFYPNRLPDSGGALHKDSVGETLFVNLTYNNTQAGASPEYVYDHQGIQPYEQDFPQSAHALLKDARRANQGQPNKIEGVDLPPRGRVSFMDPAIWHATPLYGHRLELPSYDYNETVTFDKVRADINSNVPETHRAEALAVIEGKTGSVTGAELKLMYRKKESLRIGTTAHGDSRDTALFARRPRARSVDLTDHPEHLQALQAQKTQPRSFIRTWIILRRKPQQPTNQ</sequence>
<evidence type="ECO:0000313" key="1">
    <source>
        <dbReference type="EMBL" id="VVD75865.1"/>
    </source>
</evidence>
<accession>A0A5E4SKK3</accession>
<organism evidence="1 2">
    <name type="scientific">Pandoraea pneumonica</name>
    <dbReference type="NCBI Taxonomy" id="2508299"/>
    <lineage>
        <taxon>Bacteria</taxon>
        <taxon>Pseudomonadati</taxon>
        <taxon>Pseudomonadota</taxon>
        <taxon>Betaproteobacteria</taxon>
        <taxon>Burkholderiales</taxon>
        <taxon>Burkholderiaceae</taxon>
        <taxon>Pandoraea</taxon>
    </lineage>
</organism>
<evidence type="ECO:0000313" key="2">
    <source>
        <dbReference type="Proteomes" id="UP000366945"/>
    </source>
</evidence>
<proteinExistence type="predicted"/>
<gene>
    <name evidence="1" type="ORF">PPN31114_00866</name>
</gene>
<dbReference type="AlphaFoldDB" id="A0A5E4SKK3"/>
<name>A0A5E4SKK3_9BURK</name>
<dbReference type="Proteomes" id="UP000366945">
    <property type="component" value="Unassembled WGS sequence"/>
</dbReference>
<protein>
    <submittedName>
        <fullName evidence="1">Uncharacterized protein</fullName>
    </submittedName>
</protein>
<dbReference type="EMBL" id="CABPSK010000001">
    <property type="protein sequence ID" value="VVD75865.1"/>
    <property type="molecule type" value="Genomic_DNA"/>
</dbReference>